<accession>A0A8E6XZX0</accession>
<reference evidence="3" key="1">
    <citation type="submission" date="2018-07" db="EMBL/GenBank/DDBJ databases">
        <authorList>
            <consortium name="GenomeTrakr network: Whole genome sequencing for foodborne pathogen traceback"/>
        </authorList>
    </citation>
    <scope>NUCLEOTIDE SEQUENCE</scope>
    <source>
        <plasmid evidence="3">pCFSAN022633</plasmid>
    </source>
</reference>
<evidence type="ECO:0000313" key="3">
    <source>
        <dbReference type="EMBL" id="QVT63524.1"/>
    </source>
</evidence>
<keyword evidence="1" id="KW-0732">Signal</keyword>
<geneLocation type="plasmid" evidence="3">
    <name>pCFSAN022633</name>
</geneLocation>
<organism evidence="3">
    <name type="scientific">Salmonella newport</name>
    <dbReference type="NCBI Taxonomy" id="108619"/>
    <lineage>
        <taxon>Bacteria</taxon>
        <taxon>Pseudomonadati</taxon>
        <taxon>Pseudomonadota</taxon>
        <taxon>Gammaproteobacteria</taxon>
        <taxon>Enterobacterales</taxon>
        <taxon>Enterobacteriaceae</taxon>
        <taxon>Salmonella</taxon>
    </lineage>
</organism>
<dbReference type="PROSITE" id="PS51208">
    <property type="entry name" value="AUTOTRANSPORTER"/>
    <property type="match status" value="1"/>
</dbReference>
<reference evidence="3" key="2">
    <citation type="submission" date="2021-05" db="EMBL/GenBank/DDBJ databases">
        <title>Whole genome PacBio Sequel sequence of Salmonella enterica subsp. enterica.</title>
        <authorList>
            <person name="Hoffmann M."/>
            <person name="Balkey M."/>
            <person name="Luo Y."/>
        </authorList>
    </citation>
    <scope>NUCLEOTIDE SEQUENCE</scope>
    <source>
        <plasmid evidence="3">pCFSAN022633</plasmid>
    </source>
</reference>
<proteinExistence type="predicted"/>
<gene>
    <name evidence="3" type="ORF">AA493_23265</name>
</gene>
<dbReference type="InterPro" id="IPR005546">
    <property type="entry name" value="Autotransporte_beta"/>
</dbReference>
<dbReference type="SMART" id="SM00869">
    <property type="entry name" value="Autotransporter"/>
    <property type="match status" value="1"/>
</dbReference>
<evidence type="ECO:0000256" key="1">
    <source>
        <dbReference type="SAM" id="SignalP"/>
    </source>
</evidence>
<feature type="signal peptide" evidence="1">
    <location>
        <begin position="1"/>
        <end position="37"/>
    </location>
</feature>
<evidence type="ECO:0000259" key="2">
    <source>
        <dbReference type="PROSITE" id="PS51208"/>
    </source>
</evidence>
<protein>
    <submittedName>
        <fullName evidence="3">Autotransporter domain-containing protein</fullName>
    </submittedName>
</protein>
<dbReference type="AlphaFoldDB" id="A0A8E6XZX0"/>
<sequence length="577" mass="61475">MRKKGLRHYHNDRQNTAIKVQALSPALLIFMTGGAFADTAGPPMDFGALDQERWYGIDIDSNNPAGSTGSTGAGMSSDGSIIVGWGSDDPGKPFDDRAIVWSGSTKIDLGTLRSDNSGRSRAYAASADGTIIVGSSNSDLSSSKMDNRATVWSGDNWSMKKDLGTLKSDNSGMSFATATSADGSVIVGHAETDSKGNHATVWSGDDWSTKTDLGTLKNDNSGHSTANAVSADGTVVTGQAETDAGAYHATVWKLKYTTPPTPIDPIDPIDPPTVITIDVTNTNRAVSELGRDTFSVMELQRLALLRLQQGCDAGYQQACWSVGSGLTVEGGNSDTAANFTMGYGVAENLSVGFTLENSLDRSLPDTFSDEGGNIGAGIYARWYSPFSNGEWYLKPALAFNEYNVSMQRTVYSHTEAGKGGDRMTGYAASLEGGQKFTLKDELRLGWYGGLRYSNVQRDGYTENDIEFAVKYEDVDYRSTAVYAGIDVDVPVSNTVRWVSSVEVEQELSNNDPQFRASQQYMGGIVTSADMAMTRGAVRTGVVVELTKGVNLQIMTGAAYTALGDPAWGAGVRLGGAF</sequence>
<feature type="domain" description="Autotransporter" evidence="2">
    <location>
        <begin position="312"/>
        <end position="577"/>
    </location>
</feature>
<dbReference type="EMBL" id="CP075023">
    <property type="protein sequence ID" value="QVT63524.1"/>
    <property type="molecule type" value="Genomic_DNA"/>
</dbReference>
<feature type="chain" id="PRO_5034222980" evidence="1">
    <location>
        <begin position="38"/>
        <end position="577"/>
    </location>
</feature>
<keyword evidence="3" id="KW-0614">Plasmid</keyword>
<dbReference type="Pfam" id="PF03797">
    <property type="entry name" value="Autotransporter"/>
    <property type="match status" value="1"/>
</dbReference>
<name>A0A8E6XZX0_SALNE</name>